<evidence type="ECO:0000313" key="2">
    <source>
        <dbReference type="EMBL" id="VCW67379.1"/>
    </source>
</evidence>
<gene>
    <name evidence="2" type="ORF">BN2614_LOCUS1</name>
</gene>
<dbReference type="AlphaFoldDB" id="A0A9X9LGA2"/>
<comment type="caution">
    <text evidence="2">The sequence shown here is derived from an EMBL/GenBank/DDBJ whole genome shotgun (WGS) entry which is preliminary data.</text>
</comment>
<accession>A0A9X9LGA2</accession>
<reference evidence="2 3" key="1">
    <citation type="submission" date="2018-10" db="EMBL/GenBank/DDBJ databases">
        <authorList>
            <person name="Ekblom R."/>
            <person name="Jareborg N."/>
        </authorList>
    </citation>
    <scope>NUCLEOTIDE SEQUENCE [LARGE SCALE GENOMIC DNA]</scope>
    <source>
        <tissue evidence="2">Muscle</tissue>
    </source>
</reference>
<feature type="region of interest" description="Disordered" evidence="1">
    <location>
        <begin position="28"/>
        <end position="66"/>
    </location>
</feature>
<evidence type="ECO:0000256" key="1">
    <source>
        <dbReference type="SAM" id="MobiDB-lite"/>
    </source>
</evidence>
<dbReference type="Proteomes" id="UP000269945">
    <property type="component" value="Unassembled WGS sequence"/>
</dbReference>
<name>A0A9X9LGA2_GULGU</name>
<feature type="compositionally biased region" description="Basic residues" evidence="1">
    <location>
        <begin position="28"/>
        <end position="39"/>
    </location>
</feature>
<dbReference type="EMBL" id="CYRY02002650">
    <property type="protein sequence ID" value="VCW67379.1"/>
    <property type="molecule type" value="Genomic_DNA"/>
</dbReference>
<sequence length="66" mass="7071">MEATAWKVHFLHFCFPMTTSFCPEGPSHIRRAAPPHSRHSPLAPAVARASSQKTGLQACGQSAGGR</sequence>
<keyword evidence="3" id="KW-1185">Reference proteome</keyword>
<proteinExistence type="predicted"/>
<organism evidence="2 3">
    <name type="scientific">Gulo gulo</name>
    <name type="common">Wolverine</name>
    <name type="synonym">Gluton</name>
    <dbReference type="NCBI Taxonomy" id="48420"/>
    <lineage>
        <taxon>Eukaryota</taxon>
        <taxon>Metazoa</taxon>
        <taxon>Chordata</taxon>
        <taxon>Craniata</taxon>
        <taxon>Vertebrata</taxon>
        <taxon>Euteleostomi</taxon>
        <taxon>Mammalia</taxon>
        <taxon>Eutheria</taxon>
        <taxon>Laurasiatheria</taxon>
        <taxon>Carnivora</taxon>
        <taxon>Caniformia</taxon>
        <taxon>Musteloidea</taxon>
        <taxon>Mustelidae</taxon>
        <taxon>Guloninae</taxon>
        <taxon>Gulo</taxon>
    </lineage>
</organism>
<evidence type="ECO:0000313" key="3">
    <source>
        <dbReference type="Proteomes" id="UP000269945"/>
    </source>
</evidence>
<protein>
    <submittedName>
        <fullName evidence="2">Uncharacterized protein</fullName>
    </submittedName>
</protein>